<gene>
    <name evidence="1" type="ordered locus">Vdis_1450</name>
</gene>
<evidence type="ECO:0008006" key="3">
    <source>
        <dbReference type="Google" id="ProtNLM"/>
    </source>
</evidence>
<evidence type="ECO:0000313" key="2">
    <source>
        <dbReference type="Proteomes" id="UP000006681"/>
    </source>
</evidence>
<dbReference type="InterPro" id="IPR052552">
    <property type="entry name" value="YeaO-like"/>
</dbReference>
<dbReference type="KEGG" id="vdi:Vdis_1450"/>
<evidence type="ECO:0000313" key="1">
    <source>
        <dbReference type="EMBL" id="ADN50836.1"/>
    </source>
</evidence>
<dbReference type="eggNOG" id="arCOG06027">
    <property type="taxonomic scope" value="Archaea"/>
</dbReference>
<dbReference type="HOGENOM" id="CLU_137928_0_0_2"/>
<dbReference type="Pfam" id="PF22752">
    <property type="entry name" value="DUF488-N3i"/>
    <property type="match status" value="1"/>
</dbReference>
<dbReference type="PANTHER" id="PTHR36849:SF1">
    <property type="entry name" value="CYTOPLASMIC PROTEIN"/>
    <property type="match status" value="1"/>
</dbReference>
<name>E1QSW9_VULDI</name>
<dbReference type="AlphaFoldDB" id="E1QSW9"/>
<protein>
    <recommendedName>
        <fullName evidence="3">Uroporphyrin-III C-methyltransferase</fullName>
    </recommendedName>
</protein>
<dbReference type="Proteomes" id="UP000006681">
    <property type="component" value="Chromosome"/>
</dbReference>
<dbReference type="PANTHER" id="PTHR36849">
    <property type="entry name" value="CYTOPLASMIC PROTEIN-RELATED"/>
    <property type="match status" value="1"/>
</dbReference>
<accession>E1QSW9</accession>
<reference evidence="1 2" key="1">
    <citation type="journal article" date="2010" name="Stand. Genomic Sci.">
        <title>Complete genome sequence of Vulcanisaeta distributa type strain (IC-017).</title>
        <authorList>
            <person name="Mavromatis K."/>
            <person name="Sikorski J."/>
            <person name="Pabst E."/>
            <person name="Teshima H."/>
            <person name="Lapidus A."/>
            <person name="Lucas S."/>
            <person name="Nolan M."/>
            <person name="Glavina Del Rio T."/>
            <person name="Cheng J.F."/>
            <person name="Bruce D."/>
            <person name="Goodwin L."/>
            <person name="Pitluck S."/>
            <person name="Liolios K."/>
            <person name="Ivanova N."/>
            <person name="Mikhailova N."/>
            <person name="Pati A."/>
            <person name="Chen A."/>
            <person name="Palaniappan K."/>
            <person name="Land M."/>
            <person name="Hauser L."/>
            <person name="Chang Y.J."/>
            <person name="Jeffries C.D."/>
            <person name="Rohde M."/>
            <person name="Spring S."/>
            <person name="Goker M."/>
            <person name="Wirth R."/>
            <person name="Woyke T."/>
            <person name="Bristow J."/>
            <person name="Eisen J.A."/>
            <person name="Markowitz V."/>
            <person name="Hugenholtz P."/>
            <person name="Klenk H.P."/>
            <person name="Kyrpides N.C."/>
        </authorList>
    </citation>
    <scope>NUCLEOTIDE SEQUENCE [LARGE SCALE GENOMIC DNA]</scope>
    <source>
        <strain evidence="2">DSM 14429 / JCM 11212 / NBRC 100878 / IC-017</strain>
    </source>
</reference>
<reference evidence="2" key="2">
    <citation type="journal article" date="2010" name="Stand. Genomic Sci.">
        <title>Complete genome sequence of Vulcanisaeta distributa type strain (IC-017T).</title>
        <authorList>
            <person name="Mavromatis K."/>
            <person name="Sikorski J."/>
            <person name="Pabst E."/>
            <person name="Teshima H."/>
            <person name="Lapidus A."/>
            <person name="Lucas S."/>
            <person name="Nolan M."/>
            <person name="Glavina Del Rio T."/>
            <person name="Cheng J."/>
            <person name="Bruce D."/>
            <person name="Goodwin L."/>
            <person name="Pitluck S."/>
            <person name="Liolios K."/>
            <person name="Ivanova N."/>
            <person name="Mikhailova N."/>
            <person name="Pati A."/>
            <person name="Chen A."/>
            <person name="Palaniappan K."/>
            <person name="Land M."/>
            <person name="Hauser L."/>
            <person name="Chang Y."/>
            <person name="Jeffries C."/>
            <person name="Rohde M."/>
            <person name="Spring S."/>
            <person name="Goker M."/>
            <person name="Wirth R."/>
            <person name="Woyke T."/>
            <person name="Bristow J."/>
            <person name="Eisen J."/>
            <person name="Markowitz V."/>
            <person name="Hugenholtz P."/>
            <person name="Klenk H."/>
            <person name="Kyrpides N."/>
        </authorList>
    </citation>
    <scope>NUCLEOTIDE SEQUENCE [LARGE SCALE GENOMIC DNA]</scope>
    <source>
        <strain evidence="2">DSM 14429 / JCM 11212 / NBRC 100878 / IC-017</strain>
    </source>
</reference>
<keyword evidence="2" id="KW-1185">Reference proteome</keyword>
<dbReference type="EMBL" id="CP002100">
    <property type="protein sequence ID" value="ADN50836.1"/>
    <property type="molecule type" value="Genomic_DNA"/>
</dbReference>
<organism evidence="1 2">
    <name type="scientific">Vulcanisaeta distributa (strain DSM 14429 / JCM 11212 / NBRC 100878 / IC-017)</name>
    <dbReference type="NCBI Taxonomy" id="572478"/>
    <lineage>
        <taxon>Archaea</taxon>
        <taxon>Thermoproteota</taxon>
        <taxon>Thermoprotei</taxon>
        <taxon>Thermoproteales</taxon>
        <taxon>Thermoproteaceae</taxon>
        <taxon>Vulcanisaeta</taxon>
    </lineage>
</organism>
<sequence length="131" mass="15651">MNLIVLMMRIKVKRVYDEPDLSDGVRVLVDRLWPRGLSRERARIDVWLRDLAPSDELRRWFNHDPAKWDEFRLKYWSELDRNINDLSKLLSIIRGNGAVTLLYATRDKLRNNAVALAEYLKVRYGFDYEVI</sequence>
<proteinExistence type="predicted"/>